<protein>
    <submittedName>
        <fullName evidence="1">Uncharacterized protein</fullName>
    </submittedName>
</protein>
<proteinExistence type="predicted"/>
<keyword evidence="2" id="KW-1185">Reference proteome</keyword>
<comment type="caution">
    <text evidence="1">The sequence shown here is derived from an EMBL/GenBank/DDBJ whole genome shotgun (WGS) entry which is preliminary data.</text>
</comment>
<sequence>MHLDLIQMKRIPEETVYIYSYRRDGLKEEKHHPTVPTKPQKASRSMADIALLVAEEFQRRNRLAKERGGGGEELNAGSCFSRILARGFQQVPLMDVGRKGSELAKRVLEPQTSLGLIASDGFFSA</sequence>
<reference evidence="1 2" key="1">
    <citation type="journal article" date="2022" name="Hortic Res">
        <title>A haplotype resolved chromosomal level avocado genome allows analysis of novel avocado genes.</title>
        <authorList>
            <person name="Nath O."/>
            <person name="Fletcher S.J."/>
            <person name="Hayward A."/>
            <person name="Shaw L.M."/>
            <person name="Masouleh A.K."/>
            <person name="Furtado A."/>
            <person name="Henry R.J."/>
            <person name="Mitter N."/>
        </authorList>
    </citation>
    <scope>NUCLEOTIDE SEQUENCE [LARGE SCALE GENOMIC DNA]</scope>
    <source>
        <strain evidence="2">cv. Hass</strain>
    </source>
</reference>
<evidence type="ECO:0000313" key="1">
    <source>
        <dbReference type="EMBL" id="KAJ8619216.1"/>
    </source>
</evidence>
<dbReference type="EMBL" id="CM056812">
    <property type="protein sequence ID" value="KAJ8619216.1"/>
    <property type="molecule type" value="Genomic_DNA"/>
</dbReference>
<evidence type="ECO:0000313" key="2">
    <source>
        <dbReference type="Proteomes" id="UP001234297"/>
    </source>
</evidence>
<name>A0ACC2KDQ0_PERAE</name>
<accession>A0ACC2KDQ0</accession>
<dbReference type="Proteomes" id="UP001234297">
    <property type="component" value="Chromosome 4"/>
</dbReference>
<organism evidence="1 2">
    <name type="scientific">Persea americana</name>
    <name type="common">Avocado</name>
    <dbReference type="NCBI Taxonomy" id="3435"/>
    <lineage>
        <taxon>Eukaryota</taxon>
        <taxon>Viridiplantae</taxon>
        <taxon>Streptophyta</taxon>
        <taxon>Embryophyta</taxon>
        <taxon>Tracheophyta</taxon>
        <taxon>Spermatophyta</taxon>
        <taxon>Magnoliopsida</taxon>
        <taxon>Magnoliidae</taxon>
        <taxon>Laurales</taxon>
        <taxon>Lauraceae</taxon>
        <taxon>Persea</taxon>
    </lineage>
</organism>
<gene>
    <name evidence="1" type="ORF">MRB53_015402</name>
</gene>